<dbReference type="InterPro" id="IPR000639">
    <property type="entry name" value="Epox_hydrolase-like"/>
</dbReference>
<dbReference type="InterPro" id="IPR000073">
    <property type="entry name" value="AB_hydrolase_1"/>
</dbReference>
<dbReference type="EMBL" id="SNWQ01000003">
    <property type="protein sequence ID" value="TDO51794.1"/>
    <property type="molecule type" value="Genomic_DNA"/>
</dbReference>
<comment type="caution">
    <text evidence="3">The sequence shown here is derived from an EMBL/GenBank/DDBJ whole genome shotgun (WGS) entry which is preliminary data.</text>
</comment>
<dbReference type="Gene3D" id="3.40.50.1820">
    <property type="entry name" value="alpha/beta hydrolase"/>
    <property type="match status" value="1"/>
</dbReference>
<organism evidence="3 4">
    <name type="scientific">Kribbella caucasensis</name>
    <dbReference type="NCBI Taxonomy" id="2512215"/>
    <lineage>
        <taxon>Bacteria</taxon>
        <taxon>Bacillati</taxon>
        <taxon>Actinomycetota</taxon>
        <taxon>Actinomycetes</taxon>
        <taxon>Propionibacteriales</taxon>
        <taxon>Kribbellaceae</taxon>
        <taxon>Kribbella</taxon>
    </lineage>
</organism>
<dbReference type="RefSeq" id="WP_202869482.1">
    <property type="nucleotide sequence ID" value="NZ_SNWQ01000003.1"/>
</dbReference>
<evidence type="ECO:0000313" key="4">
    <source>
        <dbReference type="Proteomes" id="UP000295388"/>
    </source>
</evidence>
<reference evidence="3 4" key="1">
    <citation type="submission" date="2019-03" db="EMBL/GenBank/DDBJ databases">
        <title>Genomic Encyclopedia of Type Strains, Phase III (KMG-III): the genomes of soil and plant-associated and newly described type strains.</title>
        <authorList>
            <person name="Whitman W."/>
        </authorList>
    </citation>
    <scope>NUCLEOTIDE SEQUENCE [LARGE SCALE GENOMIC DNA]</scope>
    <source>
        <strain evidence="3 4">VKM Ac-2527</strain>
    </source>
</reference>
<sequence>MAQLLAGFEPIEVEVDGIRISGRMAGSGSPVLLLHGYPQTHVMWHEVAPVLAERHTVVLTDLRGYGRSAKPAAGPDHAEYSKRAMAADQVSVMARLGFDSFAAVGHDRGARVVHRMCLDHSTRVTRAAVLDIVPTRHVFASVDREFGLAYEHWFFLAQAPGFPERLIGGDPEFYLRAKLAAWSSAGHSFAADAVDDYVTHFRDPAAIAASCEDYRAAASIDLEHDERSYISGERITCPLLVLWGTAGFVGRHYDVPAVWDSYAANVSAGSIAGSGHFLAEEAPGATAAALTRFLK</sequence>
<keyword evidence="1" id="KW-0378">Hydrolase</keyword>
<dbReference type="SUPFAM" id="SSF53474">
    <property type="entry name" value="alpha/beta-Hydrolases"/>
    <property type="match status" value="1"/>
</dbReference>
<dbReference type="Proteomes" id="UP000295388">
    <property type="component" value="Unassembled WGS sequence"/>
</dbReference>
<accession>A0A4R6KKE3</accession>
<proteinExistence type="predicted"/>
<dbReference type="PANTHER" id="PTHR43329">
    <property type="entry name" value="EPOXIDE HYDROLASE"/>
    <property type="match status" value="1"/>
</dbReference>
<keyword evidence="4" id="KW-1185">Reference proteome</keyword>
<evidence type="ECO:0000259" key="2">
    <source>
        <dbReference type="Pfam" id="PF00561"/>
    </source>
</evidence>
<evidence type="ECO:0000256" key="1">
    <source>
        <dbReference type="ARBA" id="ARBA00022801"/>
    </source>
</evidence>
<dbReference type="AlphaFoldDB" id="A0A4R6KKE3"/>
<dbReference type="GO" id="GO:0016787">
    <property type="term" value="F:hydrolase activity"/>
    <property type="evidence" value="ECO:0007669"/>
    <property type="project" value="UniProtKB-KW"/>
</dbReference>
<feature type="domain" description="AB hydrolase-1" evidence="2">
    <location>
        <begin position="30"/>
        <end position="283"/>
    </location>
</feature>
<gene>
    <name evidence="3" type="ORF">EV643_103533</name>
</gene>
<dbReference type="InterPro" id="IPR029058">
    <property type="entry name" value="AB_hydrolase_fold"/>
</dbReference>
<evidence type="ECO:0000313" key="3">
    <source>
        <dbReference type="EMBL" id="TDO51794.1"/>
    </source>
</evidence>
<dbReference type="PRINTS" id="PR00412">
    <property type="entry name" value="EPOXHYDRLASE"/>
</dbReference>
<dbReference type="Pfam" id="PF00561">
    <property type="entry name" value="Abhydrolase_1"/>
    <property type="match status" value="1"/>
</dbReference>
<name>A0A4R6KKE3_9ACTN</name>
<protein>
    <submittedName>
        <fullName evidence="3">Haloacetate dehalogenase</fullName>
    </submittedName>
</protein>